<keyword evidence="2" id="KW-0472">Membrane</keyword>
<dbReference type="AlphaFoldDB" id="A0A7W7PPE4"/>
<sequence>MTFDDQGRRGPRSVIGGAAAVVLIGAVAAGAVLYTNGDDGGGRAAPLSAPAPSSTAAEPVPSATASLPSDAPAALPSLLARPVIRPERAFPEKSVRLKDGSRYQRVDLATTTSCARGMSAGLAALVDQGEGCLRLTSALFTDAERRSQITVTVASFRRVEDASTVFAMASMDPVTYQVVSLDPPPEAGLPTVPPGSAGLFERLMTVRSVVFANGQWGDGAETGEAALTRQTQGLLQYVNDHVVAYEQGGRG</sequence>
<keyword evidence="4" id="KW-1185">Reference proteome</keyword>
<dbReference type="EMBL" id="JACHJI010000001">
    <property type="protein sequence ID" value="MBB4896433.1"/>
    <property type="molecule type" value="Genomic_DNA"/>
</dbReference>
<evidence type="ECO:0000313" key="3">
    <source>
        <dbReference type="EMBL" id="MBB4896433.1"/>
    </source>
</evidence>
<proteinExistence type="predicted"/>
<gene>
    <name evidence="3" type="ORF">FHS37_000449</name>
</gene>
<feature type="region of interest" description="Disordered" evidence="1">
    <location>
        <begin position="44"/>
        <end position="69"/>
    </location>
</feature>
<evidence type="ECO:0000313" key="4">
    <source>
        <dbReference type="Proteomes" id="UP000579523"/>
    </source>
</evidence>
<feature type="transmembrane region" description="Helical" evidence="2">
    <location>
        <begin position="12"/>
        <end position="34"/>
    </location>
</feature>
<dbReference type="Proteomes" id="UP000579523">
    <property type="component" value="Unassembled WGS sequence"/>
</dbReference>
<comment type="caution">
    <text evidence="3">The sequence shown here is derived from an EMBL/GenBank/DDBJ whole genome shotgun (WGS) entry which is preliminary data.</text>
</comment>
<evidence type="ECO:0000256" key="1">
    <source>
        <dbReference type="SAM" id="MobiDB-lite"/>
    </source>
</evidence>
<accession>A0A7W7PPE4</accession>
<keyword evidence="2" id="KW-0812">Transmembrane</keyword>
<dbReference type="RefSeq" id="WP_184817283.1">
    <property type="nucleotide sequence ID" value="NZ_BMTK01000001.1"/>
</dbReference>
<organism evidence="3 4">
    <name type="scientific">Streptomyces griseomycini</name>
    <dbReference type="NCBI Taxonomy" id="66895"/>
    <lineage>
        <taxon>Bacteria</taxon>
        <taxon>Bacillati</taxon>
        <taxon>Actinomycetota</taxon>
        <taxon>Actinomycetes</taxon>
        <taxon>Kitasatosporales</taxon>
        <taxon>Streptomycetaceae</taxon>
        <taxon>Streptomyces</taxon>
    </lineage>
</organism>
<protein>
    <submittedName>
        <fullName evidence="3">Uncharacterized protein</fullName>
    </submittedName>
</protein>
<reference evidence="3 4" key="1">
    <citation type="submission" date="2020-08" db="EMBL/GenBank/DDBJ databases">
        <title>Genomic Encyclopedia of Type Strains, Phase III (KMG-III): the genomes of soil and plant-associated and newly described type strains.</title>
        <authorList>
            <person name="Whitman W."/>
        </authorList>
    </citation>
    <scope>NUCLEOTIDE SEQUENCE [LARGE SCALE GENOMIC DNA]</scope>
    <source>
        <strain evidence="3 4">CECT 3273</strain>
    </source>
</reference>
<name>A0A7W7PPE4_9ACTN</name>
<evidence type="ECO:0000256" key="2">
    <source>
        <dbReference type="SAM" id="Phobius"/>
    </source>
</evidence>
<keyword evidence="2" id="KW-1133">Transmembrane helix</keyword>